<dbReference type="PATRIC" id="fig|1618667.3.peg.703"/>
<dbReference type="Pfam" id="PF03033">
    <property type="entry name" value="Glyco_transf_28"/>
    <property type="match status" value="1"/>
</dbReference>
<dbReference type="SUPFAM" id="SSF53756">
    <property type="entry name" value="UDP-Glycosyltransferase/glycogen phosphorylase"/>
    <property type="match status" value="1"/>
</dbReference>
<dbReference type="EMBL" id="LCCD01000052">
    <property type="protein sequence ID" value="KKS23382.1"/>
    <property type="molecule type" value="Genomic_DNA"/>
</dbReference>
<protein>
    <submittedName>
        <fullName evidence="4">UDP diphospho-muramoyl pentapeptide beta-N acetylglucosaminyl transferase</fullName>
    </submittedName>
</protein>
<dbReference type="AlphaFoldDB" id="A0A0G0XG22"/>
<name>A0A0G0XG22_9BACT</name>
<gene>
    <name evidence="4" type="ORF">UU83_C0052G0010</name>
</gene>
<dbReference type="Gene3D" id="3.40.50.2000">
    <property type="entry name" value="Glycogen Phosphorylase B"/>
    <property type="match status" value="1"/>
</dbReference>
<dbReference type="Proteomes" id="UP000033856">
    <property type="component" value="Unassembled WGS sequence"/>
</dbReference>
<accession>A0A0G0XG22</accession>
<evidence type="ECO:0000313" key="5">
    <source>
        <dbReference type="Proteomes" id="UP000033856"/>
    </source>
</evidence>
<dbReference type="PANTHER" id="PTHR21015:SF27">
    <property type="entry name" value="UDP-N-ACETYLGLUCOSAMINE--N-ACETYLMURAMYL-(PENTAPEPTIDE) PYROPHOSPHORYL-UNDECAPRENOL N-ACETYLGLUCOSAMINE TRANSFERASE"/>
    <property type="match status" value="1"/>
</dbReference>
<dbReference type="InterPro" id="IPR004276">
    <property type="entry name" value="GlycoTrans_28_N"/>
</dbReference>
<evidence type="ECO:0000256" key="2">
    <source>
        <dbReference type="ARBA" id="ARBA00022679"/>
    </source>
</evidence>
<feature type="domain" description="Glycosyltransferase family 28 N-terminal" evidence="3">
    <location>
        <begin position="3"/>
        <end position="146"/>
    </location>
</feature>
<keyword evidence="2 4" id="KW-0808">Transferase</keyword>
<organism evidence="4 5">
    <name type="scientific">Candidatus Jorgensenbacteria bacterium GW2011_GWF2_41_8</name>
    <dbReference type="NCBI Taxonomy" id="1618667"/>
    <lineage>
        <taxon>Bacteria</taxon>
        <taxon>Candidatus Joergenseniibacteriota</taxon>
    </lineage>
</organism>
<comment type="caution">
    <text evidence="4">The sequence shown here is derived from an EMBL/GenBank/DDBJ whole genome shotgun (WGS) entry which is preliminary data.</text>
</comment>
<dbReference type="GO" id="GO:0005975">
    <property type="term" value="P:carbohydrate metabolic process"/>
    <property type="evidence" value="ECO:0007669"/>
    <property type="project" value="InterPro"/>
</dbReference>
<dbReference type="PANTHER" id="PTHR21015">
    <property type="entry name" value="UDP-N-ACETYLGLUCOSAMINE--N-ACETYLMURAMYL-(PENTAPEPTIDE) PYROPHOSPHORYL-UNDECAPRENOL N-ACETYLGLUCOSAMINE TRANSFERASE 1"/>
    <property type="match status" value="1"/>
</dbReference>
<keyword evidence="1" id="KW-0328">Glycosyltransferase</keyword>
<reference evidence="4 5" key="1">
    <citation type="journal article" date="2015" name="Nature">
        <title>rRNA introns, odd ribosomes, and small enigmatic genomes across a large radiation of phyla.</title>
        <authorList>
            <person name="Brown C.T."/>
            <person name="Hug L.A."/>
            <person name="Thomas B.C."/>
            <person name="Sharon I."/>
            <person name="Castelle C.J."/>
            <person name="Singh A."/>
            <person name="Wilkins M.J."/>
            <person name="Williams K.H."/>
            <person name="Banfield J.F."/>
        </authorList>
    </citation>
    <scope>NUCLEOTIDE SEQUENCE [LARGE SCALE GENOMIC DNA]</scope>
</reference>
<proteinExistence type="predicted"/>
<evidence type="ECO:0000256" key="1">
    <source>
        <dbReference type="ARBA" id="ARBA00022676"/>
    </source>
</evidence>
<evidence type="ECO:0000313" key="4">
    <source>
        <dbReference type="EMBL" id="KKS23382.1"/>
    </source>
</evidence>
<dbReference type="GO" id="GO:1901137">
    <property type="term" value="P:carbohydrate derivative biosynthetic process"/>
    <property type="evidence" value="ECO:0007669"/>
    <property type="project" value="UniProtKB-ARBA"/>
</dbReference>
<dbReference type="GO" id="GO:0016758">
    <property type="term" value="F:hexosyltransferase activity"/>
    <property type="evidence" value="ECO:0007669"/>
    <property type="project" value="InterPro"/>
</dbReference>
<dbReference type="CDD" id="cd03785">
    <property type="entry name" value="GT28_MurG"/>
    <property type="match status" value="1"/>
</dbReference>
<evidence type="ECO:0000259" key="3">
    <source>
        <dbReference type="Pfam" id="PF03033"/>
    </source>
</evidence>
<sequence>MKIVLAGGGTGGHFYPIVAVVEKLNKIAQEKKILELKLYYFSDSPYDQTALFDNDIEFEEINSGKMRTYFSIKNFFDVFKTFFGFWGTLLKIFSIYPDVIFAKGGYLSFPVVLAARVLRIPLIIHESDSVPGRVNLFAGRFARRVAVSFAEAAQFFPKSQPHIPRRLWSRQ</sequence>